<dbReference type="GO" id="GO:0006886">
    <property type="term" value="P:intracellular protein transport"/>
    <property type="evidence" value="ECO:0007669"/>
    <property type="project" value="InterPro"/>
</dbReference>
<dbReference type="PANTHER" id="PTHR21443:SF0">
    <property type="entry name" value="CONSERVED OLIGOMERIC GOLGI COMPLEX SUBUNIT 7"/>
    <property type="match status" value="1"/>
</dbReference>
<keyword evidence="5" id="KW-0653">Protein transport</keyword>
<dbReference type="PANTHER" id="PTHR21443">
    <property type="entry name" value="CONSERVED OLIGOMERIC GOLGI COMPLEX COMPONENT 7"/>
    <property type="match status" value="1"/>
</dbReference>
<accession>A0A2J7QQY7</accession>
<dbReference type="Pfam" id="PF10191">
    <property type="entry name" value="COG7"/>
    <property type="match status" value="1"/>
</dbReference>
<keyword evidence="6" id="KW-0333">Golgi apparatus</keyword>
<evidence type="ECO:0000256" key="8">
    <source>
        <dbReference type="ARBA" id="ARBA00031345"/>
    </source>
</evidence>
<dbReference type="GO" id="GO:0000139">
    <property type="term" value="C:Golgi membrane"/>
    <property type="evidence" value="ECO:0007669"/>
    <property type="project" value="UniProtKB-SubCell"/>
</dbReference>
<keyword evidence="4" id="KW-0813">Transport</keyword>
<dbReference type="GO" id="GO:0017119">
    <property type="term" value="C:Golgi transport complex"/>
    <property type="evidence" value="ECO:0007669"/>
    <property type="project" value="InterPro"/>
</dbReference>
<evidence type="ECO:0000313" key="9">
    <source>
        <dbReference type="EMBL" id="PNF30977.1"/>
    </source>
</evidence>
<dbReference type="InterPro" id="IPR019335">
    <property type="entry name" value="COG7"/>
</dbReference>
<name>A0A2J7QQY7_9NEOP</name>
<comment type="similarity">
    <text evidence="2">Belongs to the COG7 family.</text>
</comment>
<keyword evidence="7" id="KW-0472">Membrane</keyword>
<evidence type="ECO:0000256" key="1">
    <source>
        <dbReference type="ARBA" id="ARBA00004395"/>
    </source>
</evidence>
<protein>
    <recommendedName>
        <fullName evidence="3">Conserved oligomeric Golgi complex subunit 7</fullName>
    </recommendedName>
    <alternativeName>
        <fullName evidence="8">Component of oligomeric Golgi complex 7</fullName>
    </alternativeName>
</protein>
<dbReference type="GO" id="GO:0006890">
    <property type="term" value="P:retrograde vesicle-mediated transport, Golgi to endoplasmic reticulum"/>
    <property type="evidence" value="ECO:0007669"/>
    <property type="project" value="TreeGrafter"/>
</dbReference>
<reference evidence="9 10" key="1">
    <citation type="submission" date="2017-12" db="EMBL/GenBank/DDBJ databases">
        <title>Hemimetabolous genomes reveal molecular basis of termite eusociality.</title>
        <authorList>
            <person name="Harrison M.C."/>
            <person name="Jongepier E."/>
            <person name="Robertson H.M."/>
            <person name="Arning N."/>
            <person name="Bitard-Feildel T."/>
            <person name="Chao H."/>
            <person name="Childers C.P."/>
            <person name="Dinh H."/>
            <person name="Doddapaneni H."/>
            <person name="Dugan S."/>
            <person name="Gowin J."/>
            <person name="Greiner C."/>
            <person name="Han Y."/>
            <person name="Hu H."/>
            <person name="Hughes D.S.T."/>
            <person name="Huylmans A.-K."/>
            <person name="Kemena C."/>
            <person name="Kremer L.P.M."/>
            <person name="Lee S.L."/>
            <person name="Lopez-Ezquerra A."/>
            <person name="Mallet L."/>
            <person name="Monroy-Kuhn J.M."/>
            <person name="Moser A."/>
            <person name="Murali S.C."/>
            <person name="Muzny D.M."/>
            <person name="Otani S."/>
            <person name="Piulachs M.-D."/>
            <person name="Poelchau M."/>
            <person name="Qu J."/>
            <person name="Schaub F."/>
            <person name="Wada-Katsumata A."/>
            <person name="Worley K.C."/>
            <person name="Xie Q."/>
            <person name="Ylla G."/>
            <person name="Poulsen M."/>
            <person name="Gibbs R.A."/>
            <person name="Schal C."/>
            <person name="Richards S."/>
            <person name="Belles X."/>
            <person name="Korb J."/>
            <person name="Bornberg-Bauer E."/>
        </authorList>
    </citation>
    <scope>NUCLEOTIDE SEQUENCE [LARGE SCALE GENOMIC DNA]</scope>
    <source>
        <tissue evidence="9">Whole body</tissue>
    </source>
</reference>
<evidence type="ECO:0000256" key="3">
    <source>
        <dbReference type="ARBA" id="ARBA00020984"/>
    </source>
</evidence>
<evidence type="ECO:0000256" key="2">
    <source>
        <dbReference type="ARBA" id="ARBA00005831"/>
    </source>
</evidence>
<evidence type="ECO:0000256" key="7">
    <source>
        <dbReference type="ARBA" id="ARBA00023136"/>
    </source>
</evidence>
<gene>
    <name evidence="9" type="ORF">B7P43_G02082</name>
</gene>
<organism evidence="9 10">
    <name type="scientific">Cryptotermes secundus</name>
    <dbReference type="NCBI Taxonomy" id="105785"/>
    <lineage>
        <taxon>Eukaryota</taxon>
        <taxon>Metazoa</taxon>
        <taxon>Ecdysozoa</taxon>
        <taxon>Arthropoda</taxon>
        <taxon>Hexapoda</taxon>
        <taxon>Insecta</taxon>
        <taxon>Pterygota</taxon>
        <taxon>Neoptera</taxon>
        <taxon>Polyneoptera</taxon>
        <taxon>Dictyoptera</taxon>
        <taxon>Blattodea</taxon>
        <taxon>Blattoidea</taxon>
        <taxon>Termitoidae</taxon>
        <taxon>Kalotermitidae</taxon>
        <taxon>Cryptotermitinae</taxon>
        <taxon>Cryptotermes</taxon>
    </lineage>
</organism>
<comment type="caution">
    <text evidence="9">The sequence shown here is derived from an EMBL/GenBank/DDBJ whole genome shotgun (WGS) entry which is preliminary data.</text>
</comment>
<evidence type="ECO:0000313" key="10">
    <source>
        <dbReference type="Proteomes" id="UP000235965"/>
    </source>
</evidence>
<comment type="subcellular location">
    <subcellularLocation>
        <location evidence="1">Golgi apparatus membrane</location>
        <topology evidence="1">Peripheral membrane protein</topology>
    </subcellularLocation>
</comment>
<dbReference type="GO" id="GO:0007030">
    <property type="term" value="P:Golgi organization"/>
    <property type="evidence" value="ECO:0007669"/>
    <property type="project" value="TreeGrafter"/>
</dbReference>
<dbReference type="OrthoDB" id="245173at2759"/>
<evidence type="ECO:0000256" key="6">
    <source>
        <dbReference type="ARBA" id="ARBA00023034"/>
    </source>
</evidence>
<dbReference type="Proteomes" id="UP000235965">
    <property type="component" value="Unassembled WGS sequence"/>
</dbReference>
<keyword evidence="10" id="KW-1185">Reference proteome</keyword>
<dbReference type="AlphaFoldDB" id="A0A2J7QQY7"/>
<evidence type="ECO:0000256" key="4">
    <source>
        <dbReference type="ARBA" id="ARBA00022448"/>
    </source>
</evidence>
<dbReference type="EMBL" id="NEVH01012082">
    <property type="protein sequence ID" value="PNF30977.1"/>
    <property type="molecule type" value="Genomic_DNA"/>
</dbReference>
<sequence length="216" mass="23343">MQEGEQMLLEEHITLSLNKLCSDVHHTTFQVIFAPISVQLEQVQSASAWSSVSKPATAISADLPAFSFAPQEYITQIGQYLMTLPQHLEPFLLQDNPSLTLALRVADAKYELLSGGAEGGFADVLLGIIAKGTCQTYCDNILGICELGPGACKQLATDIDYLGNVLEDLGLSLSDHLQQVSTLLRLSPEEYQTKSSGCSPRLVAAVRQMRNITSSG</sequence>
<evidence type="ECO:0000256" key="5">
    <source>
        <dbReference type="ARBA" id="ARBA00022927"/>
    </source>
</evidence>
<proteinExistence type="inferred from homology"/>